<dbReference type="SUPFAM" id="SSF52490">
    <property type="entry name" value="Tubulin nucleotide-binding domain-like"/>
    <property type="match status" value="1"/>
</dbReference>
<dbReference type="InterPro" id="IPR003008">
    <property type="entry name" value="Tubulin_FtsZ_GTPase"/>
</dbReference>
<gene>
    <name evidence="11" type="ORF">EJB05_37664</name>
</gene>
<evidence type="ECO:0000259" key="10">
    <source>
        <dbReference type="SMART" id="SM00865"/>
    </source>
</evidence>
<accession>A0A5J9TS76</accession>
<dbReference type="Pfam" id="PF03953">
    <property type="entry name" value="Tubulin_C"/>
    <property type="match status" value="1"/>
</dbReference>
<dbReference type="InterPro" id="IPR036525">
    <property type="entry name" value="Tubulin/FtsZ_GTPase_sf"/>
</dbReference>
<evidence type="ECO:0000313" key="12">
    <source>
        <dbReference type="Proteomes" id="UP000324897"/>
    </source>
</evidence>
<evidence type="ECO:0000256" key="5">
    <source>
        <dbReference type="ARBA" id="ARBA00022741"/>
    </source>
</evidence>
<dbReference type="SUPFAM" id="SSF55307">
    <property type="entry name" value="Tubulin C-terminal domain-like"/>
    <property type="match status" value="1"/>
</dbReference>
<dbReference type="PRINTS" id="PR01161">
    <property type="entry name" value="TUBULIN"/>
</dbReference>
<dbReference type="CDD" id="cd02187">
    <property type="entry name" value="beta_tubulin"/>
    <property type="match status" value="1"/>
</dbReference>
<dbReference type="InterPro" id="IPR000217">
    <property type="entry name" value="Tubulin"/>
</dbReference>
<dbReference type="OrthoDB" id="6073114at2759"/>
<dbReference type="GO" id="GO:0005737">
    <property type="term" value="C:cytoplasm"/>
    <property type="evidence" value="ECO:0007669"/>
    <property type="project" value="UniProtKB-SubCell"/>
</dbReference>
<protein>
    <recommendedName>
        <fullName evidence="13">Tubulin beta chain</fullName>
    </recommendedName>
</protein>
<dbReference type="Gene3D" id="3.40.50.1440">
    <property type="entry name" value="Tubulin/FtsZ, GTPase domain"/>
    <property type="match status" value="1"/>
</dbReference>
<dbReference type="GO" id="GO:0005874">
    <property type="term" value="C:microtubule"/>
    <property type="evidence" value="ECO:0007669"/>
    <property type="project" value="UniProtKB-KW"/>
</dbReference>
<dbReference type="InterPro" id="IPR002453">
    <property type="entry name" value="Beta_tubulin"/>
</dbReference>
<evidence type="ECO:0000256" key="2">
    <source>
        <dbReference type="ARBA" id="ARBA00009636"/>
    </source>
</evidence>
<comment type="subcellular location">
    <subcellularLocation>
        <location evidence="1">Cytoplasm</location>
    </subcellularLocation>
</comment>
<dbReference type="EMBL" id="RWGY01000031">
    <property type="protein sequence ID" value="TVU14212.1"/>
    <property type="molecule type" value="Genomic_DNA"/>
</dbReference>
<evidence type="ECO:0000313" key="11">
    <source>
        <dbReference type="EMBL" id="TVU14212.1"/>
    </source>
</evidence>
<keyword evidence="5" id="KW-0547">Nucleotide-binding</keyword>
<evidence type="ECO:0000256" key="1">
    <source>
        <dbReference type="ARBA" id="ARBA00004496"/>
    </source>
</evidence>
<evidence type="ECO:0000256" key="6">
    <source>
        <dbReference type="ARBA" id="ARBA00022842"/>
    </source>
</evidence>
<dbReference type="PRINTS" id="PR01163">
    <property type="entry name" value="BETATUBULIN"/>
</dbReference>
<keyword evidence="6" id="KW-0460">Magnesium</keyword>
<name>A0A5J9TS76_9POAL</name>
<evidence type="ECO:0000256" key="3">
    <source>
        <dbReference type="ARBA" id="ARBA00022490"/>
    </source>
</evidence>
<reference evidence="11 12" key="1">
    <citation type="journal article" date="2019" name="Sci. Rep.">
        <title>A high-quality genome of Eragrostis curvula grass provides insights into Poaceae evolution and supports new strategies to enhance forage quality.</title>
        <authorList>
            <person name="Carballo J."/>
            <person name="Santos B.A.C.M."/>
            <person name="Zappacosta D."/>
            <person name="Garbus I."/>
            <person name="Selva J.P."/>
            <person name="Gallo C.A."/>
            <person name="Diaz A."/>
            <person name="Albertini E."/>
            <person name="Caccamo M."/>
            <person name="Echenique V."/>
        </authorList>
    </citation>
    <scope>NUCLEOTIDE SEQUENCE [LARGE SCALE GENOMIC DNA]</scope>
    <source>
        <strain evidence="12">cv. Victoria</strain>
        <tissue evidence="11">Leaf</tissue>
    </source>
</reference>
<keyword evidence="12" id="KW-1185">Reference proteome</keyword>
<dbReference type="GO" id="GO:0005525">
    <property type="term" value="F:GTP binding"/>
    <property type="evidence" value="ECO:0007669"/>
    <property type="project" value="UniProtKB-KW"/>
</dbReference>
<dbReference type="Proteomes" id="UP000324897">
    <property type="component" value="Unassembled WGS sequence"/>
</dbReference>
<comment type="function">
    <text evidence="8">Tubulin is the major constituent of microtubules, a cylinder consisting of laterally associated linear protofilaments composed of alpha- and beta-tubulin heterodimers. Microtubules grow by the addition of GTP-tubulin dimers to the microtubule end, where a stabilizing cap forms. Below the cap, tubulin dimers are in GDP-bound state, owing to GTPase activity of alpha-tubulin.</text>
</comment>
<dbReference type="Gramene" id="TVU14212">
    <property type="protein sequence ID" value="TVU14212"/>
    <property type="gene ID" value="EJB05_37664"/>
</dbReference>
<dbReference type="InterPro" id="IPR018316">
    <property type="entry name" value="Tubulin/FtsZ_2-layer-sand-dom"/>
</dbReference>
<proteinExistence type="inferred from homology"/>
<organism evidence="11 12">
    <name type="scientific">Eragrostis curvula</name>
    <name type="common">weeping love grass</name>
    <dbReference type="NCBI Taxonomy" id="38414"/>
    <lineage>
        <taxon>Eukaryota</taxon>
        <taxon>Viridiplantae</taxon>
        <taxon>Streptophyta</taxon>
        <taxon>Embryophyta</taxon>
        <taxon>Tracheophyta</taxon>
        <taxon>Spermatophyta</taxon>
        <taxon>Magnoliopsida</taxon>
        <taxon>Liliopsida</taxon>
        <taxon>Poales</taxon>
        <taxon>Poaceae</taxon>
        <taxon>PACMAD clade</taxon>
        <taxon>Chloridoideae</taxon>
        <taxon>Eragrostideae</taxon>
        <taxon>Eragrostidinae</taxon>
        <taxon>Eragrostis</taxon>
    </lineage>
</organism>
<evidence type="ECO:0008006" key="13">
    <source>
        <dbReference type="Google" id="ProtNLM"/>
    </source>
</evidence>
<feature type="domain" description="Tubulin/FtsZ 2-layer sandwich" evidence="10">
    <location>
        <begin position="174"/>
        <end position="278"/>
    </location>
</feature>
<keyword evidence="4" id="KW-0493">Microtubule</keyword>
<keyword evidence="7" id="KW-0342">GTP-binding</keyword>
<dbReference type="PANTHER" id="PTHR11588">
    <property type="entry name" value="TUBULIN"/>
    <property type="match status" value="1"/>
</dbReference>
<dbReference type="AlphaFoldDB" id="A0A5J9TS76"/>
<dbReference type="InterPro" id="IPR023123">
    <property type="entry name" value="Tubulin_C"/>
</dbReference>
<feature type="non-terminal residue" evidence="11">
    <location>
        <position position="1"/>
    </location>
</feature>
<keyword evidence="3" id="KW-0963">Cytoplasm</keyword>
<comment type="caution">
    <text evidence="11">The sequence shown here is derived from an EMBL/GenBank/DDBJ whole genome shotgun (WGS) entry which is preliminary data.</text>
</comment>
<dbReference type="SMART" id="SM00864">
    <property type="entry name" value="Tubulin"/>
    <property type="match status" value="1"/>
</dbReference>
<feature type="domain" description="Tubulin/FtsZ GTPase" evidence="9">
    <location>
        <begin position="3"/>
        <end position="172"/>
    </location>
</feature>
<dbReference type="Gene3D" id="1.10.287.600">
    <property type="entry name" value="Helix hairpin bin"/>
    <property type="match status" value="1"/>
</dbReference>
<dbReference type="GO" id="GO:0003924">
    <property type="term" value="F:GTPase activity"/>
    <property type="evidence" value="ECO:0007669"/>
    <property type="project" value="InterPro"/>
</dbReference>
<dbReference type="InterPro" id="IPR008280">
    <property type="entry name" value="Tub_FtsZ_C"/>
</dbReference>
<evidence type="ECO:0000256" key="8">
    <source>
        <dbReference type="ARBA" id="ARBA00034296"/>
    </source>
</evidence>
<evidence type="ECO:0000256" key="7">
    <source>
        <dbReference type="ARBA" id="ARBA00023134"/>
    </source>
</evidence>
<sequence>MDSLRSGLMGGIFCPDNMVYGNSDADNNWAKGHYNKGAELIDALLDIMRREAETCDSLQGFQLCHSLGGGTSSSMGTLLMSKIREEFPDRMMLTFSVFPSDKVSDVVVEAFNATLSVNQLVENADEVMVLDNKTLYDICHGTLKKHNPSFGDLNHLISGTMSGVTCSLRFPGQLKSDLRKLAVNLVPFPRLHFFMVGFAPLTSRQSLDYHTLTGKMSTKEVEEQMVNARNKNSSSFVEWIPNNIKSSVCNIPPVGLPMSSIFVGNSTTMQVIFRSIADKFMAMFRPKASVHWYLEEGMERPSCCSLSR</sequence>
<dbReference type="GO" id="GO:0005200">
    <property type="term" value="F:structural constituent of cytoskeleton"/>
    <property type="evidence" value="ECO:0007669"/>
    <property type="project" value="InterPro"/>
</dbReference>
<dbReference type="SMART" id="SM00865">
    <property type="entry name" value="Tubulin_C"/>
    <property type="match status" value="1"/>
</dbReference>
<dbReference type="GO" id="GO:0007017">
    <property type="term" value="P:microtubule-based process"/>
    <property type="evidence" value="ECO:0007669"/>
    <property type="project" value="InterPro"/>
</dbReference>
<comment type="similarity">
    <text evidence="2">Belongs to the tubulin family.</text>
</comment>
<dbReference type="Pfam" id="PF00091">
    <property type="entry name" value="Tubulin"/>
    <property type="match status" value="1"/>
</dbReference>
<evidence type="ECO:0000256" key="4">
    <source>
        <dbReference type="ARBA" id="ARBA00022701"/>
    </source>
</evidence>
<evidence type="ECO:0000259" key="9">
    <source>
        <dbReference type="SMART" id="SM00864"/>
    </source>
</evidence>